<accession>V4UT54</accession>
<evidence type="ECO:0000313" key="3">
    <source>
        <dbReference type="Proteomes" id="UP000030687"/>
    </source>
</evidence>
<proteinExistence type="predicted"/>
<feature type="transmembrane region" description="Helical" evidence="1">
    <location>
        <begin position="93"/>
        <end position="114"/>
    </location>
</feature>
<dbReference type="PROSITE" id="PS51257">
    <property type="entry name" value="PROKAR_LIPOPROTEIN"/>
    <property type="match status" value="1"/>
</dbReference>
<gene>
    <name evidence="2" type="ORF">CICLE_v10010850mg</name>
</gene>
<dbReference type="Gramene" id="ESR65731">
    <property type="protein sequence ID" value="ESR65731"/>
    <property type="gene ID" value="CICLE_v10010850mg"/>
</dbReference>
<feature type="transmembrane region" description="Helical" evidence="1">
    <location>
        <begin position="70"/>
        <end position="87"/>
    </location>
</feature>
<dbReference type="EMBL" id="KI535697">
    <property type="protein sequence ID" value="ESR65731.1"/>
    <property type="molecule type" value="Genomic_DNA"/>
</dbReference>
<keyword evidence="1" id="KW-0472">Membrane</keyword>
<name>V4UT54_CITCL</name>
<dbReference type="AlphaFoldDB" id="V4UT54"/>
<protein>
    <submittedName>
        <fullName evidence="2">Uncharacterized protein</fullName>
    </submittedName>
</protein>
<dbReference type="KEGG" id="cic:CICLE_v10010850mg"/>
<organism evidence="2 3">
    <name type="scientific">Citrus clementina</name>
    <name type="common">Clementine</name>
    <name type="synonym">Citrus deliciosa x Citrus sinensis</name>
    <dbReference type="NCBI Taxonomy" id="85681"/>
    <lineage>
        <taxon>Eukaryota</taxon>
        <taxon>Viridiplantae</taxon>
        <taxon>Streptophyta</taxon>
        <taxon>Embryophyta</taxon>
        <taxon>Tracheophyta</taxon>
        <taxon>Spermatophyta</taxon>
        <taxon>Magnoliopsida</taxon>
        <taxon>eudicotyledons</taxon>
        <taxon>Gunneridae</taxon>
        <taxon>Pentapetalae</taxon>
        <taxon>rosids</taxon>
        <taxon>malvids</taxon>
        <taxon>Sapindales</taxon>
        <taxon>Rutaceae</taxon>
        <taxon>Aurantioideae</taxon>
        <taxon>Citrus</taxon>
    </lineage>
</organism>
<keyword evidence="1" id="KW-0812">Transmembrane</keyword>
<keyword evidence="3" id="KW-1185">Reference proteome</keyword>
<evidence type="ECO:0000313" key="2">
    <source>
        <dbReference type="EMBL" id="ESR65731.1"/>
    </source>
</evidence>
<reference evidence="2 3" key="1">
    <citation type="submission" date="2013-10" db="EMBL/GenBank/DDBJ databases">
        <authorList>
            <consortium name="International Citrus Genome Consortium"/>
            <person name="Jenkins J."/>
            <person name="Schmutz J."/>
            <person name="Prochnik S."/>
            <person name="Rokhsar D."/>
            <person name="Gmitter F."/>
            <person name="Ollitrault P."/>
            <person name="Machado M."/>
            <person name="Talon M."/>
            <person name="Wincker P."/>
            <person name="Jaillon O."/>
            <person name="Morgante M."/>
        </authorList>
    </citation>
    <scope>NUCLEOTIDE SEQUENCE</scope>
    <source>
        <strain evidence="3">cv. Clemenules</strain>
    </source>
</reference>
<evidence type="ECO:0000256" key="1">
    <source>
        <dbReference type="SAM" id="Phobius"/>
    </source>
</evidence>
<keyword evidence="1" id="KW-1133">Transmembrane helix</keyword>
<dbReference type="InParanoid" id="V4UT54"/>
<sequence>MFQRTVQLYGESSFSQILWQSCQAFSKVLLLEDCSEGLCFSIDSLIMKILQRLFVSFIFHHRLSNYDHRLCLCFAVNYLVMKISYVYVSPQTIYVLFFATISLLFFIFNMVFLFF</sequence>
<dbReference type="Proteomes" id="UP000030687">
    <property type="component" value="Unassembled WGS sequence"/>
</dbReference>